<evidence type="ECO:0000259" key="4">
    <source>
        <dbReference type="Pfam" id="PF13847"/>
    </source>
</evidence>
<accession>A0A6N8J2K9</accession>
<sequence length="139" mass="15709">MLALAGVDRSDTVYDLGCGDGRIVITAARRHGARGVGIDLNPQRIDDARTNARQAGVGDRVQFQVADLFEADLAPASVVTLYLLPDLNRRLRPRLWQQLRVGTRVISHDFDMGDEWPPERMERVAGKTLYFWTIRPEHK</sequence>
<dbReference type="GO" id="GO:0016279">
    <property type="term" value="F:protein-lysine N-methyltransferase activity"/>
    <property type="evidence" value="ECO:0007669"/>
    <property type="project" value="InterPro"/>
</dbReference>
<evidence type="ECO:0000256" key="2">
    <source>
        <dbReference type="ARBA" id="ARBA00022679"/>
    </source>
</evidence>
<proteinExistence type="predicted"/>
<dbReference type="InterPro" id="IPR026170">
    <property type="entry name" value="FAM173A/B"/>
</dbReference>
<reference evidence="5 6" key="1">
    <citation type="submission" date="2019-12" db="EMBL/GenBank/DDBJ databases">
        <authorList>
            <person name="Huq M.A."/>
        </authorList>
    </citation>
    <scope>NUCLEOTIDE SEQUENCE [LARGE SCALE GENOMIC DNA]</scope>
    <source>
        <strain evidence="5 6">MAH-25</strain>
    </source>
</reference>
<evidence type="ECO:0000256" key="1">
    <source>
        <dbReference type="ARBA" id="ARBA00022603"/>
    </source>
</evidence>
<feature type="domain" description="Methyltransferase" evidence="4">
    <location>
        <begin position="10"/>
        <end position="75"/>
    </location>
</feature>
<protein>
    <submittedName>
        <fullName evidence="5">Methyltransferase domain-containing protein</fullName>
    </submittedName>
</protein>
<dbReference type="Gene3D" id="3.40.50.150">
    <property type="entry name" value="Vaccinia Virus protein VP39"/>
    <property type="match status" value="1"/>
</dbReference>
<keyword evidence="6" id="KW-1185">Reference proteome</keyword>
<dbReference type="SUPFAM" id="SSF53335">
    <property type="entry name" value="S-adenosyl-L-methionine-dependent methyltransferases"/>
    <property type="match status" value="1"/>
</dbReference>
<dbReference type="EMBL" id="WSEL01000009">
    <property type="protein sequence ID" value="MVQ32540.1"/>
    <property type="molecule type" value="Genomic_DNA"/>
</dbReference>
<keyword evidence="2 5" id="KW-0808">Transferase</keyword>
<dbReference type="AlphaFoldDB" id="A0A6N8J2K9"/>
<dbReference type="GO" id="GO:0032259">
    <property type="term" value="P:methylation"/>
    <property type="evidence" value="ECO:0007669"/>
    <property type="project" value="UniProtKB-KW"/>
</dbReference>
<dbReference type="Pfam" id="PF13847">
    <property type="entry name" value="Methyltransf_31"/>
    <property type="match status" value="1"/>
</dbReference>
<dbReference type="PANTHER" id="PTHR13610">
    <property type="entry name" value="METHYLTRANSFERASE DOMAIN-CONTAINING PROTEIN"/>
    <property type="match status" value="1"/>
</dbReference>
<evidence type="ECO:0000313" key="5">
    <source>
        <dbReference type="EMBL" id="MVQ32540.1"/>
    </source>
</evidence>
<evidence type="ECO:0000256" key="3">
    <source>
        <dbReference type="ARBA" id="ARBA00022691"/>
    </source>
</evidence>
<dbReference type="CDD" id="cd02440">
    <property type="entry name" value="AdoMet_MTases"/>
    <property type="match status" value="1"/>
</dbReference>
<name>A0A6N8J2K9_9BURK</name>
<dbReference type="InterPro" id="IPR025714">
    <property type="entry name" value="Methyltranfer_dom"/>
</dbReference>
<gene>
    <name evidence="5" type="ORF">GON04_24000</name>
</gene>
<keyword evidence="1 5" id="KW-0489">Methyltransferase</keyword>
<dbReference type="InterPro" id="IPR029063">
    <property type="entry name" value="SAM-dependent_MTases_sf"/>
</dbReference>
<keyword evidence="3" id="KW-0949">S-adenosyl-L-methionine</keyword>
<dbReference type="Proteomes" id="UP000469385">
    <property type="component" value="Unassembled WGS sequence"/>
</dbReference>
<comment type="caution">
    <text evidence="5">The sequence shown here is derived from an EMBL/GenBank/DDBJ whole genome shotgun (WGS) entry which is preliminary data.</text>
</comment>
<dbReference type="PANTHER" id="PTHR13610:SF11">
    <property type="entry name" value="METHYLTRANSFERASE DOMAIN-CONTAINING PROTEIN"/>
    <property type="match status" value="1"/>
</dbReference>
<evidence type="ECO:0000313" key="6">
    <source>
        <dbReference type="Proteomes" id="UP000469385"/>
    </source>
</evidence>
<organism evidence="5 6">
    <name type="scientific">Ramlibacter pinisoli</name>
    <dbReference type="NCBI Taxonomy" id="2682844"/>
    <lineage>
        <taxon>Bacteria</taxon>
        <taxon>Pseudomonadati</taxon>
        <taxon>Pseudomonadota</taxon>
        <taxon>Betaproteobacteria</taxon>
        <taxon>Burkholderiales</taxon>
        <taxon>Comamonadaceae</taxon>
        <taxon>Ramlibacter</taxon>
    </lineage>
</organism>